<dbReference type="EMBL" id="MCAQ01000023">
    <property type="protein sequence ID" value="RKF34943.1"/>
    <property type="molecule type" value="Genomic_DNA"/>
</dbReference>
<dbReference type="PROSITE" id="PS51257">
    <property type="entry name" value="PROKAR_LIPOPROTEIN"/>
    <property type="match status" value="1"/>
</dbReference>
<feature type="signal peptide" evidence="1">
    <location>
        <begin position="1"/>
        <end position="20"/>
    </location>
</feature>
<dbReference type="PANTHER" id="PTHR37841">
    <property type="entry name" value="GLR2918 PROTEIN"/>
    <property type="match status" value="1"/>
</dbReference>
<comment type="caution">
    <text evidence="2">The sequence shown here is derived from an EMBL/GenBank/DDBJ whole genome shotgun (WGS) entry which is preliminary data.</text>
</comment>
<evidence type="ECO:0000256" key="1">
    <source>
        <dbReference type="SAM" id="SignalP"/>
    </source>
</evidence>
<dbReference type="AlphaFoldDB" id="A0A420FQ00"/>
<keyword evidence="1" id="KW-0732">Signal</keyword>
<dbReference type="PANTHER" id="PTHR37841:SF1">
    <property type="entry name" value="DUF3298 DOMAIN-CONTAINING PROTEIN"/>
    <property type="match status" value="1"/>
</dbReference>
<keyword evidence="3" id="KW-1185">Reference proteome</keyword>
<accession>A0A420FQ00</accession>
<feature type="chain" id="PRO_5019530896" description="WG repeat protein" evidence="1">
    <location>
        <begin position="21"/>
        <end position="371"/>
    </location>
</feature>
<evidence type="ECO:0008006" key="4">
    <source>
        <dbReference type="Google" id="ProtNLM"/>
    </source>
</evidence>
<dbReference type="Pfam" id="PF14903">
    <property type="entry name" value="WG_beta_rep"/>
    <property type="match status" value="6"/>
</dbReference>
<dbReference type="RefSeq" id="WP_120334710.1">
    <property type="nucleotide sequence ID" value="NZ_MCAQ01000023.1"/>
</dbReference>
<reference evidence="2 3" key="1">
    <citation type="submission" date="2016-07" db="EMBL/GenBank/DDBJ databases">
        <title>Genome analysis of Sphingobacterium siyangense T12B17.</title>
        <authorList>
            <person name="Xu D."/>
            <person name="Su Y."/>
            <person name="Zheng S."/>
        </authorList>
    </citation>
    <scope>NUCLEOTIDE SEQUENCE [LARGE SCALE GENOMIC DNA]</scope>
    <source>
        <strain evidence="2 3">T12B17</strain>
    </source>
</reference>
<protein>
    <recommendedName>
        <fullName evidence="4">WG repeat protein</fullName>
    </recommendedName>
</protein>
<dbReference type="Proteomes" id="UP000286402">
    <property type="component" value="Unassembled WGS sequence"/>
</dbReference>
<evidence type="ECO:0000313" key="3">
    <source>
        <dbReference type="Proteomes" id="UP000286402"/>
    </source>
</evidence>
<proteinExistence type="predicted"/>
<gene>
    <name evidence="2" type="ORF">BCY89_08300</name>
</gene>
<name>A0A420FQ00_9SPHI</name>
<dbReference type="SUPFAM" id="SSF69360">
    <property type="entry name" value="Cell wall binding repeat"/>
    <property type="match status" value="1"/>
</dbReference>
<dbReference type="InterPro" id="IPR032774">
    <property type="entry name" value="WG_beta_rep"/>
</dbReference>
<organism evidence="2 3">
    <name type="scientific">Sphingobacterium siyangense</name>
    <dbReference type="NCBI Taxonomy" id="459529"/>
    <lineage>
        <taxon>Bacteria</taxon>
        <taxon>Pseudomonadati</taxon>
        <taxon>Bacteroidota</taxon>
        <taxon>Sphingobacteriia</taxon>
        <taxon>Sphingobacteriales</taxon>
        <taxon>Sphingobacteriaceae</taxon>
        <taxon>Sphingobacterium</taxon>
    </lineage>
</organism>
<evidence type="ECO:0000313" key="2">
    <source>
        <dbReference type="EMBL" id="RKF34943.1"/>
    </source>
</evidence>
<sequence>MIKRLAFGGLFILSCTFASAQQLARVQEKGLVGFINKDGSFQITPQFKNAQDQSEGKIAVYDGSRWGFVDKDANYIIQPQYVNAKSFSQGMAMVKSASGWLYIDSLGQELKSISSKRVYEFNDGVAFYRDATNLVGLINNKQEVVLPPTYDVIRPFKDGYAKVAKNKKWGVIDNQGKEVVAPNYDDIGDFNVGLVWAKKQNNWFLVSGQKEIALPGISKIENIENPDFVLVQQGNKIGFMASDGKWVIPATYDDARNFQEGLAPVKLNGKWGYIDTTGKMVIPTAYQDALSFSPEGLAAVKDSKWGFIDKNAKVIIPFQYEITAALTFKKQEKGFIDGLARVKLNGKWGFIDTKGNLLGNKWFDNAELFQN</sequence>